<evidence type="ECO:0008006" key="4">
    <source>
        <dbReference type="Google" id="ProtNLM"/>
    </source>
</evidence>
<proteinExistence type="predicted"/>
<dbReference type="AlphaFoldDB" id="A0A0F7S0Q4"/>
<dbReference type="EMBL" id="CCFA01002761">
    <property type="protein sequence ID" value="CDS00557.1"/>
    <property type="molecule type" value="Genomic_DNA"/>
</dbReference>
<reference evidence="3" key="1">
    <citation type="submission" date="2014-06" db="EMBL/GenBank/DDBJ databases">
        <authorList>
            <person name="Berkman P.J."/>
        </authorList>
    </citation>
    <scope>NUCLEOTIDE SEQUENCE [LARGE SCALE GENOMIC DNA]</scope>
</reference>
<keyword evidence="1" id="KW-0732">Signal</keyword>
<feature type="signal peptide" evidence="1">
    <location>
        <begin position="1"/>
        <end position="16"/>
    </location>
</feature>
<accession>A0A0F7S0Q4</accession>
<name>A0A0F7S0Q4_9BASI</name>
<gene>
    <name evidence="2" type="primary">SSCI45960.1</name>
</gene>
<protein>
    <recommendedName>
        <fullName evidence="4">Effector family protein Eff1</fullName>
    </recommendedName>
</protein>
<evidence type="ECO:0000313" key="2">
    <source>
        <dbReference type="EMBL" id="CDS00557.1"/>
    </source>
</evidence>
<dbReference type="Proteomes" id="UP000242770">
    <property type="component" value="Unassembled WGS sequence"/>
</dbReference>
<sequence>MFVSLIKLCISSPVLACCLVSAVPMWQDPRHGYRYPDSSQRLNAAQTLQGGGNHAQGGHFWNGHEWVPVYAQPQPAILDEKAWIKLTAATKNLNFREQWDESVRQEQTHWPAPASFRRLEMQQAMGNSKIVTTVLFYKDADEVQRRINSQLFDDKIAFVPTTRIQLKDGGWRKRSPLNLPSRPLPPISISGSSNEKVYVYMTEHGLADWHNRIHKGGPFGDKPRYFWKFRDPGGISVPENRIEFLGAGYINKEDNEAVDNAIYRALCAMEQAPHAHV</sequence>
<organism evidence="2 3">
    <name type="scientific">Sporisorium scitamineum</name>
    <dbReference type="NCBI Taxonomy" id="49012"/>
    <lineage>
        <taxon>Eukaryota</taxon>
        <taxon>Fungi</taxon>
        <taxon>Dikarya</taxon>
        <taxon>Basidiomycota</taxon>
        <taxon>Ustilaginomycotina</taxon>
        <taxon>Ustilaginomycetes</taxon>
        <taxon>Ustilaginales</taxon>
        <taxon>Ustilaginaceae</taxon>
        <taxon>Sporisorium</taxon>
    </lineage>
</organism>
<feature type="chain" id="PRO_5002521531" description="Effector family protein Eff1" evidence="1">
    <location>
        <begin position="17"/>
        <end position="277"/>
    </location>
</feature>
<evidence type="ECO:0000256" key="1">
    <source>
        <dbReference type="SAM" id="SignalP"/>
    </source>
</evidence>
<evidence type="ECO:0000313" key="3">
    <source>
        <dbReference type="Proteomes" id="UP000242770"/>
    </source>
</evidence>
<keyword evidence="3" id="KW-1185">Reference proteome</keyword>